<dbReference type="PANTHER" id="PTHR12829:SF4">
    <property type="entry name" value="N(6)-ADENINE-SPECIFIC METHYLTRANSFERASE METTL4"/>
    <property type="match status" value="1"/>
</dbReference>
<dbReference type="PROSITE" id="PS00092">
    <property type="entry name" value="N6_MTASE"/>
    <property type="match status" value="1"/>
</dbReference>
<comment type="similarity">
    <text evidence="1">Belongs to the MT-A70-like family.</text>
</comment>
<dbReference type="SUPFAM" id="SSF53335">
    <property type="entry name" value="S-adenosyl-L-methionine-dependent methyltransferases"/>
    <property type="match status" value="1"/>
</dbReference>
<evidence type="ECO:0000313" key="2">
    <source>
        <dbReference type="EMBL" id="JAT21084.1"/>
    </source>
</evidence>
<dbReference type="InterPro" id="IPR002052">
    <property type="entry name" value="DNA_methylase_N6_adenine_CS"/>
</dbReference>
<dbReference type="Pfam" id="PF05063">
    <property type="entry name" value="MT-A70"/>
    <property type="match status" value="1"/>
</dbReference>
<dbReference type="GO" id="GO:0032259">
    <property type="term" value="P:methylation"/>
    <property type="evidence" value="ECO:0007669"/>
    <property type="project" value="InterPro"/>
</dbReference>
<dbReference type="AlphaFoldDB" id="A0A1B6LC37"/>
<dbReference type="InterPro" id="IPR029063">
    <property type="entry name" value="SAM-dependent_MTases_sf"/>
</dbReference>
<dbReference type="GO" id="GO:0005634">
    <property type="term" value="C:nucleus"/>
    <property type="evidence" value="ECO:0007669"/>
    <property type="project" value="TreeGrafter"/>
</dbReference>
<protein>
    <recommendedName>
        <fullName evidence="3">Methyltransferase-like protein 4</fullName>
    </recommendedName>
</protein>
<dbReference type="GO" id="GO:0003676">
    <property type="term" value="F:nucleic acid binding"/>
    <property type="evidence" value="ECO:0007669"/>
    <property type="project" value="InterPro"/>
</dbReference>
<gene>
    <name evidence="2" type="ORF">g.19829</name>
</gene>
<dbReference type="GO" id="GO:0008168">
    <property type="term" value="F:methyltransferase activity"/>
    <property type="evidence" value="ECO:0007669"/>
    <property type="project" value="InterPro"/>
</dbReference>
<sequence length="384" mass="43590">MSVICENSKGWILDHAELINRVYFNVVSKIEQNSKLTQYSSSFTFCGHFFHILTPFMFDLEVSNVISTPIKKRKRSGRSKGLKDACSYFDAHLEIKIIKSALAELVALAQENGHLKVEVSTEDVISNNGVARECSTSFFNDICQEKLLECSGGNAAEKPVQANIYGQDYLIPNGSTFYCCDIQQLHLSLRGDSQFDFVLLDPPWWNKYIRRRKTKQENGGYKMMYNEEIGSLPVEGWLAPDALVGVWCTNCSRHEQDIISRWFPRWGLRLVATWFWVKVTKSGVPVCQFSPPPGKQPYERVLLGAAAARVDRLPPDGRCIVSVPSAIHSHKPPLSEVMKRYLPTQPRCLELFARYLQPNWVSAGDQVLALQNCKLYRQIQQSAC</sequence>
<dbReference type="EMBL" id="GEBQ01018893">
    <property type="protein sequence ID" value="JAT21084.1"/>
    <property type="molecule type" value="Transcribed_RNA"/>
</dbReference>
<name>A0A1B6LC37_9HEMI</name>
<evidence type="ECO:0008006" key="3">
    <source>
        <dbReference type="Google" id="ProtNLM"/>
    </source>
</evidence>
<dbReference type="InterPro" id="IPR007757">
    <property type="entry name" value="MT-A70-like"/>
</dbReference>
<organism evidence="2">
    <name type="scientific">Graphocephala atropunctata</name>
    <dbReference type="NCBI Taxonomy" id="36148"/>
    <lineage>
        <taxon>Eukaryota</taxon>
        <taxon>Metazoa</taxon>
        <taxon>Ecdysozoa</taxon>
        <taxon>Arthropoda</taxon>
        <taxon>Hexapoda</taxon>
        <taxon>Insecta</taxon>
        <taxon>Pterygota</taxon>
        <taxon>Neoptera</taxon>
        <taxon>Paraneoptera</taxon>
        <taxon>Hemiptera</taxon>
        <taxon>Auchenorrhyncha</taxon>
        <taxon>Membracoidea</taxon>
        <taxon>Cicadellidae</taxon>
        <taxon>Cicadellinae</taxon>
        <taxon>Cicadellini</taxon>
        <taxon>Graphocephala</taxon>
    </lineage>
</organism>
<proteinExistence type="inferred from homology"/>
<accession>A0A1B6LC37</accession>
<reference evidence="2" key="1">
    <citation type="submission" date="2015-11" db="EMBL/GenBank/DDBJ databases">
        <title>De novo transcriptome assembly of four potential Pierce s Disease insect vectors from Arizona vineyards.</title>
        <authorList>
            <person name="Tassone E.E."/>
        </authorList>
    </citation>
    <scope>NUCLEOTIDE SEQUENCE</scope>
</reference>
<evidence type="ECO:0000256" key="1">
    <source>
        <dbReference type="PROSITE-ProRule" id="PRU00489"/>
    </source>
</evidence>
<dbReference type="PANTHER" id="PTHR12829">
    <property type="entry name" value="N6-ADENOSINE-METHYLTRANSFERASE"/>
    <property type="match status" value="1"/>
</dbReference>
<dbReference type="PROSITE" id="PS51143">
    <property type="entry name" value="MT_A70"/>
    <property type="match status" value="1"/>
</dbReference>